<organism evidence="1 2">
    <name type="scientific">Parendozoicomonas callyspongiae</name>
    <dbReference type="NCBI Taxonomy" id="2942213"/>
    <lineage>
        <taxon>Bacteria</taxon>
        <taxon>Pseudomonadati</taxon>
        <taxon>Pseudomonadota</taxon>
        <taxon>Gammaproteobacteria</taxon>
        <taxon>Oceanospirillales</taxon>
        <taxon>Endozoicomonadaceae</taxon>
        <taxon>Parendozoicomonas</taxon>
    </lineage>
</organism>
<dbReference type="EMBL" id="JAMFLX010000011">
    <property type="protein sequence ID" value="MCL6270252.1"/>
    <property type="molecule type" value="Genomic_DNA"/>
</dbReference>
<keyword evidence="2" id="KW-1185">Reference proteome</keyword>
<evidence type="ECO:0000313" key="2">
    <source>
        <dbReference type="Proteomes" id="UP001203338"/>
    </source>
</evidence>
<proteinExistence type="predicted"/>
<comment type="caution">
    <text evidence="1">The sequence shown here is derived from an EMBL/GenBank/DDBJ whole genome shotgun (WGS) entry which is preliminary data.</text>
</comment>
<accession>A0ABT0PFT7</accession>
<reference evidence="1 2" key="1">
    <citation type="submission" date="2022-05" db="EMBL/GenBank/DDBJ databases">
        <authorList>
            <person name="Park J.-S."/>
        </authorList>
    </citation>
    <scope>NUCLEOTIDE SEQUENCE [LARGE SCALE GENOMIC DNA]</scope>
    <source>
        <strain evidence="1 2">2012CJ34-2</strain>
    </source>
</reference>
<sequence length="366" mass="41737">MSVSDLIEGFKPRTPWHDMRKILRLSGVDAGNGYLKTAEKHSKSSPDKITKKRVVKSLSDAYKQHLLYGQKAVQIYKLKTGKVGELATQIAGVKPKKSSFSKSYPLPLSEEKLKSITKEETVLMDVLQDGTQVVFSGKRSVNEKTSLTKAELTDDALDALGDVVDIQVYCKRGMQFFDVVALYPSRDEIELRIDIGYGMRRQDRVNAFRELRKAFHQLIDSEFNHPPVLGTAVDFRCVIDSFYRDEKNQSGARVCELGFVTTENSVKRESMRQKDLDLREELYHSAGREKLKEEVGDIKPFLLAMTWDVPITKEVSTTPELMLPGNSRHQMKSTERLTEVIISHCCGQKDYSFVQQRIRNYLSNEQ</sequence>
<evidence type="ECO:0000313" key="1">
    <source>
        <dbReference type="EMBL" id="MCL6270252.1"/>
    </source>
</evidence>
<gene>
    <name evidence="1" type="ORF">M3P05_09995</name>
</gene>
<protein>
    <submittedName>
        <fullName evidence="1">Uncharacterized protein</fullName>
    </submittedName>
</protein>
<dbReference type="RefSeq" id="WP_249699425.1">
    <property type="nucleotide sequence ID" value="NZ_JAMFLX010000011.1"/>
</dbReference>
<name>A0ABT0PFT7_9GAMM</name>
<dbReference type="Proteomes" id="UP001203338">
    <property type="component" value="Unassembled WGS sequence"/>
</dbReference>